<reference evidence="1" key="1">
    <citation type="submission" date="2019-04" db="EMBL/GenBank/DDBJ databases">
        <title>Microbes associate with the intestines of laboratory mice.</title>
        <authorList>
            <person name="Navarre W."/>
            <person name="Wong E."/>
            <person name="Huang K."/>
            <person name="Tropini C."/>
            <person name="Ng K."/>
            <person name="Yu B."/>
        </authorList>
    </citation>
    <scope>NUCLEOTIDE SEQUENCE</scope>
    <source>
        <strain evidence="1">NM09_H32</strain>
    </source>
</reference>
<sequence length="120" mass="13778">MMTTERAVPRSFQERRSQMNVFCLVGEIHQQPVLKETANGIKVADVTLKVQRPFVNSDGVYEYDYIPIELWRGIAETLCNVAEIGTWISAKGRIATRTHIKDEKTYLNPTFIAESIKYLK</sequence>
<comment type="caution">
    <text evidence="1">The sequence shown here is derived from an EMBL/GenBank/DDBJ whole genome shotgun (WGS) entry which is preliminary data.</text>
</comment>
<organism evidence="1 2">
    <name type="scientific">Dubosiella muris</name>
    <dbReference type="NCBI Taxonomy" id="3038133"/>
    <lineage>
        <taxon>Bacteria</taxon>
        <taxon>Bacillati</taxon>
        <taxon>Bacillota</taxon>
        <taxon>Erysipelotrichia</taxon>
        <taxon>Erysipelotrichales</taxon>
        <taxon>Erysipelotrichaceae</taxon>
        <taxon>Dubosiella</taxon>
    </lineage>
</organism>
<dbReference type="Proteomes" id="UP000308836">
    <property type="component" value="Unassembled WGS sequence"/>
</dbReference>
<protein>
    <submittedName>
        <fullName evidence="1">Single-stranded DNA-binding protein</fullName>
    </submittedName>
</protein>
<keyword evidence="1" id="KW-0238">DNA-binding</keyword>
<evidence type="ECO:0000313" key="2">
    <source>
        <dbReference type="Proteomes" id="UP000308836"/>
    </source>
</evidence>
<evidence type="ECO:0000313" key="1">
    <source>
        <dbReference type="EMBL" id="TGY65709.1"/>
    </source>
</evidence>
<accession>A0AC61R6Z1</accession>
<proteinExistence type="predicted"/>
<name>A0AC61R6Z1_9FIRM</name>
<keyword evidence="2" id="KW-1185">Reference proteome</keyword>
<dbReference type="EMBL" id="SRYG01000014">
    <property type="protein sequence ID" value="TGY65709.1"/>
    <property type="molecule type" value="Genomic_DNA"/>
</dbReference>
<gene>
    <name evidence="1" type="ORF">E5336_07715</name>
</gene>